<sequence>MSKVNGKYKQILKDFIDTFYGKETVFYEDCNKKWYSRLTGDYHDHKYIADLVREIQEYYIECEEVRNK</sequence>
<dbReference type="Proteomes" id="UP000222741">
    <property type="component" value="Segment"/>
</dbReference>
<evidence type="ECO:0000313" key="2">
    <source>
        <dbReference type="Proteomes" id="UP000222741"/>
    </source>
</evidence>
<name>A0A1X9SG22_9CAUD</name>
<reference evidence="2" key="1">
    <citation type="submission" date="2017-04" db="EMBL/GenBank/DDBJ databases">
        <authorList>
            <person name="Abille Z."/>
            <person name="Afsharjavan R."/>
            <person name="Alms C.E."/>
            <person name="Anil A."/>
            <person name="Azuma E.A."/>
            <person name="Boateng D."/>
            <person name="Bowden K.V."/>
            <person name="Bui Q."/>
            <person name="Callaghan K.D."/>
            <person name="Canova P.N."/>
            <person name="Carter A.-G.V."/>
            <person name="Carty B."/>
            <person name="Choudhary A."/>
            <person name="Chugh K."/>
            <person name="Clark C.B."/>
            <person name="Clark J."/>
            <person name="Cortez R."/>
            <person name="Dalwadi R.M."/>
            <person name="Daou G."/>
            <person name="Das M."/>
            <person name="Dasari S."/>
            <person name="Davis E.H."/>
            <person name="Defreitas N."/>
            <person name="Demirji J."/>
            <person name="Endres C."/>
            <person name="Fakhar S."/>
            <person name="Feeley N."/>
            <person name="Flores D.C."/>
            <person name="Fowler A.R."/>
            <person name="George T."/>
            <person name="Greis H.L."/>
            <person name="Groleau D.L."/>
            <person name="Gulati J.K."/>
            <person name="Guzman W."/>
            <person name="Hallworth A.N."/>
            <person name="Hariri A."/>
            <person name="Haya V.N."/>
            <person name="Hoffman A.K."/>
            <person name="Horne B."/>
            <person name="Howard T."/>
            <person name="Iglesia A.J."/>
            <person name="Ijezie O.D."/>
            <person name="Incognito N.A."/>
            <person name="Inen J.A."/>
            <person name="Jaiswal A."/>
            <person name="Jezek R.A."/>
            <person name="Kawa A.C."/>
            <person name="Khan F."/>
            <person name="Khin A.C."/>
            <person name="Knapo J."/>
            <person name="Kong A.S."/>
            <person name="Le B.Q."/>
            <person name="Le Q.M."/>
            <person name="Le T.-H.M."/>
            <person name="Lee M."/>
            <person name="Lockwood J.L."/>
            <person name="Loto-Rojas G.S."/>
            <person name="Mantzavinos A."/>
            <person name="Martinez D.R."/>
            <person name="Meadows A.R."/>
            <person name="Mehr S."/>
            <person name="Mellon M.N."/>
            <person name="Memon S."/>
            <person name="Miller B."/>
            <person name="Min S."/>
            <person name="Mitchell L.M."/>
            <person name="Mohamed I.R."/>
            <person name="Mohammed F.O."/>
            <person name="More S."/>
            <person name="Muntaha S."/>
            <person name="Nadeem I."/>
            <person name="Ndjeumen-Njinguet A.S."/>
            <person name="Ng P."/>
            <person name="Ngu V.E."/>
            <person name="Nguyen B.N."/>
            <person name="OHern C.T."/>
            <person name="Oboh U.S."/>
            <person name="Pagano C.W."/>
            <person name="Panakal P.R."/>
            <person name="Park D.A."/>
            <person name="Parsana D."/>
            <person name="Patel P."/>
            <person name="Patel V.S."/>
            <person name="Patwardhan V.M."/>
            <person name="Pawar S.D."/>
            <person name="Payne V.R."/>
            <person name="Petricel I.M."/>
            <person name="Phillips C."/>
            <person name="Puglisi K.M."/>
            <person name="Ramaprasad G."/>
            <person name="Raza A.S."/>
            <person name="Rivera-Oven A.G."/>
            <person name="Robins E."/>
            <person name="Roeun D.C."/>
            <person name="Rostovtseva N."/>
            <person name="Sadat M."/>
            <person name="Seas A."/>
            <person name="So E.J."/>
            <person name="Sogbesan C."/>
            <person name="Strumsky L.A."/>
            <person name="Sun J.L."/>
            <person name="Sutherland H.J."/>
            <person name="Tchakounte I."/>
            <person name="Tewell J.R."/>
            <person name="Thapa D.J."/>
            <person name="Tkach Y."/>
            <person name="Tran C.D."/>
            <person name="Tran V."/>
            <person name="Vithayathil T."/>
            <person name="Vivekanandan A."/>
            <person name="Wang S.R."/>
            <person name="White E."/>
            <person name="Yang A.L."/>
            <person name="Ye D.T."/>
            <person name="Yirenkyi M."/>
            <person name="Zarb J.S."/>
            <person name="Zhang S."/>
            <person name="Zhou M.T."/>
            <person name="Cao A."/>
            <person name="Nguyen K.M."/>
            <person name="Patel K."/>
            <person name="Patel P."/>
            <person name="Pennington E."/>
            <person name="Sendze O."/>
            <person name="Zahangir S."/>
            <person name="Correa-Mendez M."/>
            <person name="Fabian M.F."/>
            <person name="Liu S."/>
            <person name="Jethmalani Y."/>
            <person name="Nunn R."/>
            <person name="Prakash A."/>
            <person name="Louise T."/>
            <person name="Russell D.A."/>
            <person name="Hatfull G.F."/>
            <person name="Erill I."/>
            <person name="Caruso S.M."/>
        </authorList>
    </citation>
    <scope>NUCLEOTIDE SEQUENCE [LARGE SCALE GENOMIC DNA]</scope>
</reference>
<accession>A0A1X9SG22</accession>
<gene>
    <name evidence="1" type="ORF">FLAPJACK_112</name>
</gene>
<protein>
    <submittedName>
        <fullName evidence="1">Uncharacterized protein</fullName>
    </submittedName>
</protein>
<dbReference type="EMBL" id="KY888882">
    <property type="protein sequence ID" value="ARQ95024.1"/>
    <property type="molecule type" value="Genomic_DNA"/>
</dbReference>
<proteinExistence type="predicted"/>
<organism evidence="1 2">
    <name type="scientific">Bacillus phage Flapjack</name>
    <dbReference type="NCBI Taxonomy" id="1983465"/>
    <lineage>
        <taxon>Viruses</taxon>
        <taxon>Duplodnaviria</taxon>
        <taxon>Heunggongvirae</taxon>
        <taxon>Uroviricota</taxon>
        <taxon>Caudoviricetes</taxon>
        <taxon>Herelleviridae</taxon>
        <taxon>Bastillevirinae</taxon>
        <taxon>Bequatrovirus</taxon>
        <taxon>Bequatrovirus spock</taxon>
    </lineage>
</organism>
<evidence type="ECO:0000313" key="1">
    <source>
        <dbReference type="EMBL" id="ARQ95024.1"/>
    </source>
</evidence>